<protein>
    <submittedName>
        <fullName evidence="2">Uncharacterized protein</fullName>
    </submittedName>
</protein>
<keyword evidence="3" id="KW-1185">Reference proteome</keyword>
<dbReference type="Proteomes" id="UP000244161">
    <property type="component" value="Unassembled WGS sequence"/>
</dbReference>
<gene>
    <name evidence="2" type="ORF">C8U37_1225</name>
</gene>
<proteinExistence type="predicted"/>
<feature type="transmembrane region" description="Helical" evidence="1">
    <location>
        <begin position="67"/>
        <end position="88"/>
    </location>
</feature>
<feature type="transmembrane region" description="Helical" evidence="1">
    <location>
        <begin position="254"/>
        <end position="276"/>
    </location>
</feature>
<dbReference type="RefSeq" id="WP_108033562.1">
    <property type="nucleotide sequence ID" value="NZ_QAOM01000022.1"/>
</dbReference>
<comment type="caution">
    <text evidence="2">The sequence shown here is derived from an EMBL/GenBank/DDBJ whole genome shotgun (WGS) entry which is preliminary data.</text>
</comment>
<feature type="transmembrane region" description="Helical" evidence="1">
    <location>
        <begin position="108"/>
        <end position="130"/>
    </location>
</feature>
<organism evidence="2 3">
    <name type="scientific">Trichococcus patagoniensis</name>
    <dbReference type="NCBI Taxonomy" id="382641"/>
    <lineage>
        <taxon>Bacteria</taxon>
        <taxon>Bacillati</taxon>
        <taxon>Bacillota</taxon>
        <taxon>Bacilli</taxon>
        <taxon>Lactobacillales</taxon>
        <taxon>Carnobacteriaceae</taxon>
        <taxon>Trichococcus</taxon>
    </lineage>
</organism>
<feature type="transmembrane region" description="Helical" evidence="1">
    <location>
        <begin position="191"/>
        <end position="210"/>
    </location>
</feature>
<feature type="transmembrane region" description="Helical" evidence="1">
    <location>
        <begin position="318"/>
        <end position="345"/>
    </location>
</feature>
<name>A0A2T5IC52_9LACT</name>
<keyword evidence="1" id="KW-1133">Transmembrane helix</keyword>
<accession>A0A2T5IC52</accession>
<feature type="transmembrane region" description="Helical" evidence="1">
    <location>
        <begin position="12"/>
        <end position="31"/>
    </location>
</feature>
<sequence>MDTKNIKTGPLLAFIVKIATSFILYFSLVNIRNSTDFYSYNDVVSRVNDSYFYKTVYFFMNFTEGEFYGGIFTTLFLIIGACLAWLLYKKNSKWQGFGITAGSGTWPWVFASQVLSLFLTVYVFNFVRFFSEDVMWLPTFIVVVGTPPALTIVYGPGWRKLFTISILSSLFTFPFAHWMNQYIMPTLHIPGMVSNIATMAFVGFVVSIICHQLPWMKPSTAKIALERANLPMRQEDTETFLWSIRRTLADFSEAWFYGNELIGIFVIVGVITDWLININHITNGSGLVPEILMGQMIASSVGILLYRKRYAEDGWYPTFMPLVSTVPGIILMMGGGIWISVAAAVLSGMMAAPVGSYLAKRLPNYMPGAVGFVSGMTIVTILVSAILNSFEIFL</sequence>
<dbReference type="AlphaFoldDB" id="A0A2T5IC52"/>
<dbReference type="EMBL" id="QAOM01000022">
    <property type="protein sequence ID" value="PTQ81408.1"/>
    <property type="molecule type" value="Genomic_DNA"/>
</dbReference>
<feature type="transmembrane region" description="Helical" evidence="1">
    <location>
        <begin position="136"/>
        <end position="154"/>
    </location>
</feature>
<feature type="transmembrane region" description="Helical" evidence="1">
    <location>
        <begin position="365"/>
        <end position="387"/>
    </location>
</feature>
<feature type="transmembrane region" description="Helical" evidence="1">
    <location>
        <begin position="288"/>
        <end position="306"/>
    </location>
</feature>
<keyword evidence="1" id="KW-0812">Transmembrane</keyword>
<dbReference type="OrthoDB" id="1706162at2"/>
<evidence type="ECO:0000313" key="2">
    <source>
        <dbReference type="EMBL" id="PTQ81408.1"/>
    </source>
</evidence>
<evidence type="ECO:0000256" key="1">
    <source>
        <dbReference type="SAM" id="Phobius"/>
    </source>
</evidence>
<reference evidence="2 3" key="1">
    <citation type="submission" date="2018-04" db="EMBL/GenBank/DDBJ databases">
        <title>Genomic Encyclopedia of Archaeal and Bacterial Type Strains, Phase II (KMG-II): from individual species to whole genera.</title>
        <authorList>
            <person name="Goeker M."/>
        </authorList>
    </citation>
    <scope>NUCLEOTIDE SEQUENCE [LARGE SCALE GENOMIC DNA]</scope>
    <source>
        <strain evidence="2 3">DSM 18806</strain>
    </source>
</reference>
<evidence type="ECO:0000313" key="3">
    <source>
        <dbReference type="Proteomes" id="UP000244161"/>
    </source>
</evidence>
<keyword evidence="1" id="KW-0472">Membrane</keyword>
<feature type="transmembrane region" description="Helical" evidence="1">
    <location>
        <begin position="161"/>
        <end position="179"/>
    </location>
</feature>